<accession>A0A7Z9C4R3</accession>
<proteinExistence type="inferred from homology"/>
<keyword evidence="3" id="KW-0808">Transferase</keyword>
<feature type="domain" description="DNA methylase N-4/N-6" evidence="5">
    <location>
        <begin position="55"/>
        <end position="268"/>
    </location>
</feature>
<evidence type="ECO:0000256" key="3">
    <source>
        <dbReference type="ARBA" id="ARBA00022679"/>
    </source>
</evidence>
<name>A0A7Z9C4R3_9CYAN</name>
<dbReference type="Proteomes" id="UP000182190">
    <property type="component" value="Unassembled WGS sequence"/>
</dbReference>
<sequence length="292" mass="33697">MQQLSISFKNIDQFPYHNYISNQSDQKPCFISKQGVLFEEDCITLLKQINNSIADVIFADPPFNLGKKYGKKHNDSLEDSEYLNWCYTWLDECCRIIKDGGSLFIYNLPKWNMLLGSYLMNKGLTFRHWITISQKSSLPIPGRLYPSHYSLLYYTKGKPKVFRKIRTPIETCRHCGGEIKDYGGHRQAMNPLGVNLTDVWTDIPPVRHWKFKSKKRTTNQLSTKILDRVIEMSSLPGDLIIDPFGGSGTTYAVCEATGRYWIGMEIQNCDVIIERLTEGNLHYHKNSDYVEG</sequence>
<dbReference type="InterPro" id="IPR002295">
    <property type="entry name" value="N4/N6-MTase_EcoPI_Mod-like"/>
</dbReference>
<evidence type="ECO:0000256" key="2">
    <source>
        <dbReference type="ARBA" id="ARBA00022603"/>
    </source>
</evidence>
<dbReference type="InterPro" id="IPR002052">
    <property type="entry name" value="DNA_methylase_N6_adenine_CS"/>
</dbReference>
<dbReference type="PROSITE" id="PS00092">
    <property type="entry name" value="N6_MTASE"/>
    <property type="match status" value="1"/>
</dbReference>
<dbReference type="InterPro" id="IPR029063">
    <property type="entry name" value="SAM-dependent_MTases_sf"/>
</dbReference>
<evidence type="ECO:0000259" key="5">
    <source>
        <dbReference type="Pfam" id="PF01555"/>
    </source>
</evidence>
<protein>
    <submittedName>
        <fullName evidence="6">DNA methylase N-4/N-6 domain protein</fullName>
    </submittedName>
</protein>
<dbReference type="AlphaFoldDB" id="A0A7Z9C4R3"/>
<keyword evidence="4" id="KW-0949">S-adenosyl-L-methionine</keyword>
<dbReference type="OrthoDB" id="9800801at2"/>
<evidence type="ECO:0000313" key="7">
    <source>
        <dbReference type="Proteomes" id="UP000182190"/>
    </source>
</evidence>
<gene>
    <name evidence="6" type="ORF">PL9631_950021</name>
</gene>
<keyword evidence="7" id="KW-1185">Reference proteome</keyword>
<dbReference type="EMBL" id="CZCS02000240">
    <property type="protein sequence ID" value="VXD25535.1"/>
    <property type="molecule type" value="Genomic_DNA"/>
</dbReference>
<dbReference type="RefSeq" id="WP_083622655.1">
    <property type="nucleotide sequence ID" value="NZ_LR735022.1"/>
</dbReference>
<evidence type="ECO:0000256" key="1">
    <source>
        <dbReference type="ARBA" id="ARBA00006594"/>
    </source>
</evidence>
<dbReference type="Gene3D" id="3.40.50.150">
    <property type="entry name" value="Vaccinia Virus protein VP39"/>
    <property type="match status" value="1"/>
</dbReference>
<organism evidence="6 7">
    <name type="scientific">Planktothrix paucivesiculata PCC 9631</name>
    <dbReference type="NCBI Taxonomy" id="671071"/>
    <lineage>
        <taxon>Bacteria</taxon>
        <taxon>Bacillati</taxon>
        <taxon>Cyanobacteriota</taxon>
        <taxon>Cyanophyceae</taxon>
        <taxon>Oscillatoriophycideae</taxon>
        <taxon>Oscillatoriales</taxon>
        <taxon>Microcoleaceae</taxon>
        <taxon>Planktothrix</taxon>
    </lineage>
</organism>
<comment type="similarity">
    <text evidence="1">Belongs to the N(4)/N(6)-methyltransferase family.</text>
</comment>
<dbReference type="GO" id="GO:0032259">
    <property type="term" value="P:methylation"/>
    <property type="evidence" value="ECO:0007669"/>
    <property type="project" value="UniProtKB-KW"/>
</dbReference>
<comment type="caution">
    <text evidence="6">The sequence shown here is derived from an EMBL/GenBank/DDBJ whole genome shotgun (WGS) entry which is preliminary data.</text>
</comment>
<dbReference type="GO" id="GO:0003677">
    <property type="term" value="F:DNA binding"/>
    <property type="evidence" value="ECO:0007669"/>
    <property type="project" value="InterPro"/>
</dbReference>
<reference evidence="6" key="1">
    <citation type="submission" date="2019-10" db="EMBL/GenBank/DDBJ databases">
        <authorList>
            <consortium name="Genoscope - CEA"/>
            <person name="William W."/>
        </authorList>
    </citation>
    <scope>NUCLEOTIDE SEQUENCE [LARGE SCALE GENOMIC DNA]</scope>
    <source>
        <strain evidence="6">BBR_PRJEB10994</strain>
    </source>
</reference>
<dbReference type="InterPro" id="IPR002941">
    <property type="entry name" value="DNA_methylase_N4/N6"/>
</dbReference>
<keyword evidence="2 6" id="KW-0489">Methyltransferase</keyword>
<evidence type="ECO:0000313" key="6">
    <source>
        <dbReference type="EMBL" id="VXD25535.1"/>
    </source>
</evidence>
<dbReference type="PRINTS" id="PR00506">
    <property type="entry name" value="D21N6MTFRASE"/>
</dbReference>
<dbReference type="GO" id="GO:0008170">
    <property type="term" value="F:N-methyltransferase activity"/>
    <property type="evidence" value="ECO:0007669"/>
    <property type="project" value="InterPro"/>
</dbReference>
<evidence type="ECO:0000256" key="4">
    <source>
        <dbReference type="ARBA" id="ARBA00022691"/>
    </source>
</evidence>
<dbReference type="Pfam" id="PF01555">
    <property type="entry name" value="N6_N4_Mtase"/>
    <property type="match status" value="1"/>
</dbReference>
<dbReference type="SUPFAM" id="SSF53335">
    <property type="entry name" value="S-adenosyl-L-methionine-dependent methyltransferases"/>
    <property type="match status" value="1"/>
</dbReference>